<dbReference type="SUPFAM" id="SSF55781">
    <property type="entry name" value="GAF domain-like"/>
    <property type="match status" value="1"/>
</dbReference>
<dbReference type="PRINTS" id="PR00344">
    <property type="entry name" value="BCTRLSENSOR"/>
</dbReference>
<dbReference type="EC" id="2.7.13.3" evidence="2"/>
<dbReference type="CDD" id="cd00082">
    <property type="entry name" value="HisKA"/>
    <property type="match status" value="1"/>
</dbReference>
<dbReference type="SUPFAM" id="SSF55874">
    <property type="entry name" value="ATPase domain of HSP90 chaperone/DNA topoisomerase II/histidine kinase"/>
    <property type="match status" value="1"/>
</dbReference>
<dbReference type="InterPro" id="IPR005467">
    <property type="entry name" value="His_kinase_dom"/>
</dbReference>
<dbReference type="InterPro" id="IPR003594">
    <property type="entry name" value="HATPase_dom"/>
</dbReference>
<dbReference type="PANTHER" id="PTHR43547">
    <property type="entry name" value="TWO-COMPONENT HISTIDINE KINASE"/>
    <property type="match status" value="1"/>
</dbReference>
<dbReference type="Pfam" id="PF13185">
    <property type="entry name" value="GAF_2"/>
    <property type="match status" value="1"/>
</dbReference>
<evidence type="ECO:0000259" key="4">
    <source>
        <dbReference type="PROSITE" id="PS50109"/>
    </source>
</evidence>
<dbReference type="InterPro" id="IPR036890">
    <property type="entry name" value="HATPase_C_sf"/>
</dbReference>
<gene>
    <name evidence="5" type="ORF">GYA55_07455</name>
</gene>
<evidence type="ECO:0000313" key="5">
    <source>
        <dbReference type="EMBL" id="NMC62990.1"/>
    </source>
</evidence>
<dbReference type="InterPro" id="IPR036097">
    <property type="entry name" value="HisK_dim/P_sf"/>
</dbReference>
<dbReference type="Proteomes" id="UP000524246">
    <property type="component" value="Unassembled WGS sequence"/>
</dbReference>
<accession>A0A7X9FRI8</accession>
<dbReference type="SUPFAM" id="SSF47384">
    <property type="entry name" value="Homodimeric domain of signal transducing histidine kinase"/>
    <property type="match status" value="1"/>
</dbReference>
<keyword evidence="5" id="KW-0418">Kinase</keyword>
<keyword evidence="3" id="KW-0597">Phosphoprotein</keyword>
<dbReference type="Gene3D" id="3.30.450.40">
    <property type="match status" value="1"/>
</dbReference>
<dbReference type="CDD" id="cd00075">
    <property type="entry name" value="HATPase"/>
    <property type="match status" value="1"/>
</dbReference>
<evidence type="ECO:0000256" key="1">
    <source>
        <dbReference type="ARBA" id="ARBA00000085"/>
    </source>
</evidence>
<dbReference type="Gene3D" id="3.30.565.10">
    <property type="entry name" value="Histidine kinase-like ATPase, C-terminal domain"/>
    <property type="match status" value="1"/>
</dbReference>
<dbReference type="PROSITE" id="PS50109">
    <property type="entry name" value="HIS_KIN"/>
    <property type="match status" value="1"/>
</dbReference>
<dbReference type="InterPro" id="IPR029016">
    <property type="entry name" value="GAF-like_dom_sf"/>
</dbReference>
<keyword evidence="5" id="KW-0808">Transferase</keyword>
<evidence type="ECO:0000256" key="2">
    <source>
        <dbReference type="ARBA" id="ARBA00012438"/>
    </source>
</evidence>
<dbReference type="EMBL" id="JAAZON010000326">
    <property type="protein sequence ID" value="NMC62990.1"/>
    <property type="molecule type" value="Genomic_DNA"/>
</dbReference>
<dbReference type="GO" id="GO:0000155">
    <property type="term" value="F:phosphorelay sensor kinase activity"/>
    <property type="evidence" value="ECO:0007669"/>
    <property type="project" value="InterPro"/>
</dbReference>
<evidence type="ECO:0000256" key="3">
    <source>
        <dbReference type="ARBA" id="ARBA00022553"/>
    </source>
</evidence>
<comment type="catalytic activity">
    <reaction evidence="1">
        <text>ATP + protein L-histidine = ADP + protein N-phospho-L-histidine.</text>
        <dbReference type="EC" id="2.7.13.3"/>
    </reaction>
</comment>
<comment type="caution">
    <text evidence="5">The sequence shown here is derived from an EMBL/GenBank/DDBJ whole genome shotgun (WGS) entry which is preliminary data.</text>
</comment>
<dbReference type="InterPro" id="IPR003661">
    <property type="entry name" value="HisK_dim/P_dom"/>
</dbReference>
<dbReference type="InterPro" id="IPR004358">
    <property type="entry name" value="Sig_transdc_His_kin-like_C"/>
</dbReference>
<dbReference type="PANTHER" id="PTHR43547:SF2">
    <property type="entry name" value="HYBRID SIGNAL TRANSDUCTION HISTIDINE KINASE C"/>
    <property type="match status" value="1"/>
</dbReference>
<dbReference type="Pfam" id="PF02518">
    <property type="entry name" value="HATPase_c"/>
    <property type="match status" value="1"/>
</dbReference>
<sequence>MSFLKPEDVLKNRNNLSSQEADILNKINEKVAGAESFDAIMDFIFDSTKDIFPCDRIAVAFLEDNDRRVITRAVRTKYNDLHLGNCYSAGLANSTLFEVLQNRHLRIINDLECYLEFKPNSAATSLIIQEGIRSSLTCPLIVEDRPVGFLFRNSTRPNAYGEHEVLLHVLMAERLSQAVEKAWRISQLRAANAAYMEMLAFASHELKSPLASISMECEMLLEGYIDGLNEAMAASIKRIKSKVQTLLESTDDFLTLARYEGGRLQVEVIEEVDILAHSVFPALENVASLAAARNIKICIEPQEGIEPIRCDPRAFRIIFTNLIGNAIKYGIDGGEVKVSLSKDSQSFKACVWNNGPGFPPDEQVKLFKRFSRLYVPEYRKVKGSGVGLYIVWQLIDMHNGTINARSEYGKWAEFYLSIPQ</sequence>
<name>A0A7X9FRI8_9DELT</name>
<dbReference type="Pfam" id="PF00512">
    <property type="entry name" value="HisKA"/>
    <property type="match status" value="1"/>
</dbReference>
<dbReference type="Gene3D" id="1.10.287.130">
    <property type="match status" value="1"/>
</dbReference>
<dbReference type="SMART" id="SM00388">
    <property type="entry name" value="HisKA"/>
    <property type="match status" value="1"/>
</dbReference>
<reference evidence="5 6" key="1">
    <citation type="journal article" date="2020" name="Biotechnol. Biofuels">
        <title>New insights from the biogas microbiome by comprehensive genome-resolved metagenomics of nearly 1600 species originating from multiple anaerobic digesters.</title>
        <authorList>
            <person name="Campanaro S."/>
            <person name="Treu L."/>
            <person name="Rodriguez-R L.M."/>
            <person name="Kovalovszki A."/>
            <person name="Ziels R.M."/>
            <person name="Maus I."/>
            <person name="Zhu X."/>
            <person name="Kougias P.G."/>
            <person name="Basile A."/>
            <person name="Luo G."/>
            <person name="Schluter A."/>
            <person name="Konstantinidis K.T."/>
            <person name="Angelidaki I."/>
        </authorList>
    </citation>
    <scope>NUCLEOTIDE SEQUENCE [LARGE SCALE GENOMIC DNA]</scope>
    <source>
        <strain evidence="5">AS27yjCOA_65</strain>
    </source>
</reference>
<evidence type="ECO:0000313" key="6">
    <source>
        <dbReference type="Proteomes" id="UP000524246"/>
    </source>
</evidence>
<dbReference type="AlphaFoldDB" id="A0A7X9FRI8"/>
<dbReference type="SMART" id="SM00387">
    <property type="entry name" value="HATPase_c"/>
    <property type="match status" value="1"/>
</dbReference>
<proteinExistence type="predicted"/>
<dbReference type="InterPro" id="IPR003018">
    <property type="entry name" value="GAF"/>
</dbReference>
<feature type="domain" description="Histidine kinase" evidence="4">
    <location>
        <begin position="201"/>
        <end position="420"/>
    </location>
</feature>
<protein>
    <recommendedName>
        <fullName evidence="2">histidine kinase</fullName>
        <ecNumber evidence="2">2.7.13.3</ecNumber>
    </recommendedName>
</protein>
<organism evidence="5 6">
    <name type="scientific">SAR324 cluster bacterium</name>
    <dbReference type="NCBI Taxonomy" id="2024889"/>
    <lineage>
        <taxon>Bacteria</taxon>
        <taxon>Deltaproteobacteria</taxon>
        <taxon>SAR324 cluster</taxon>
    </lineage>
</organism>